<reference evidence="2 3" key="1">
    <citation type="submission" date="2017-02" db="EMBL/GenBank/DDBJ databases">
        <authorList>
            <person name="Peterson S.W."/>
        </authorList>
    </citation>
    <scope>NUCLEOTIDE SEQUENCE [LARGE SCALE GENOMIC DNA]</scope>
    <source>
        <strain evidence="2 3">ATCC 35992</strain>
    </source>
</reference>
<keyword evidence="1" id="KW-0472">Membrane</keyword>
<feature type="transmembrane region" description="Helical" evidence="1">
    <location>
        <begin position="204"/>
        <end position="222"/>
    </location>
</feature>
<sequence>MEMTMKKTEAKKTNRFKKGLEFLLYALEAFGVIGFELLWGFVVEPKLYNRSVNDFNTWQTIVHWIVTCTAWGLGAYLVMKDCKKHTGVDLIDNVKNVKLFDEKNKIKASQWVLIVIGVVICLVSTWIDWNGSKVLSELKSRGALLFTFQYIYYLFEVLLVLLIIVFGQMAFEKWFNNNKIPFGGIIVALTWGLGHWLSKGSLATGLYTAVGGFVFGSVYVLTNRNVKLSYILLCIMFIL</sequence>
<evidence type="ECO:0000313" key="3">
    <source>
        <dbReference type="Proteomes" id="UP000190814"/>
    </source>
</evidence>
<accession>A0A1T4W237</accession>
<name>A0A1T4W237_9FIRM</name>
<feature type="transmembrane region" description="Helical" evidence="1">
    <location>
        <begin position="180"/>
        <end position="198"/>
    </location>
</feature>
<feature type="transmembrane region" description="Helical" evidence="1">
    <location>
        <begin position="147"/>
        <end position="168"/>
    </location>
</feature>
<proteinExistence type="predicted"/>
<dbReference type="AlphaFoldDB" id="A0A1T4W237"/>
<dbReference type="Proteomes" id="UP000190814">
    <property type="component" value="Unassembled WGS sequence"/>
</dbReference>
<feature type="transmembrane region" description="Helical" evidence="1">
    <location>
        <begin position="61"/>
        <end position="79"/>
    </location>
</feature>
<evidence type="ECO:0008006" key="4">
    <source>
        <dbReference type="Google" id="ProtNLM"/>
    </source>
</evidence>
<dbReference type="STRING" id="39495.SAMN02745111_02197"/>
<evidence type="ECO:0000313" key="2">
    <source>
        <dbReference type="EMBL" id="SKA71312.1"/>
    </source>
</evidence>
<protein>
    <recommendedName>
        <fullName evidence="4">CAAX protease self-immunity</fullName>
    </recommendedName>
</protein>
<keyword evidence="3" id="KW-1185">Reference proteome</keyword>
<keyword evidence="1" id="KW-1133">Transmembrane helix</keyword>
<keyword evidence="1" id="KW-0812">Transmembrane</keyword>
<evidence type="ECO:0000256" key="1">
    <source>
        <dbReference type="SAM" id="Phobius"/>
    </source>
</evidence>
<organism evidence="2 3">
    <name type="scientific">Eubacterium uniforme</name>
    <dbReference type="NCBI Taxonomy" id="39495"/>
    <lineage>
        <taxon>Bacteria</taxon>
        <taxon>Bacillati</taxon>
        <taxon>Bacillota</taxon>
        <taxon>Clostridia</taxon>
        <taxon>Eubacteriales</taxon>
        <taxon>Eubacteriaceae</taxon>
        <taxon>Eubacterium</taxon>
    </lineage>
</organism>
<gene>
    <name evidence="2" type="ORF">SAMN02745111_02197</name>
</gene>
<feature type="transmembrane region" description="Helical" evidence="1">
    <location>
        <begin position="20"/>
        <end position="41"/>
    </location>
</feature>
<feature type="transmembrane region" description="Helical" evidence="1">
    <location>
        <begin position="108"/>
        <end position="127"/>
    </location>
</feature>
<dbReference type="EMBL" id="FUXZ01000015">
    <property type="protein sequence ID" value="SKA71312.1"/>
    <property type="molecule type" value="Genomic_DNA"/>
</dbReference>